<keyword evidence="3" id="KW-1185">Reference proteome</keyword>
<feature type="compositionally biased region" description="Acidic residues" evidence="1">
    <location>
        <begin position="64"/>
        <end position="75"/>
    </location>
</feature>
<evidence type="ECO:0000256" key="1">
    <source>
        <dbReference type="SAM" id="MobiDB-lite"/>
    </source>
</evidence>
<feature type="region of interest" description="Disordered" evidence="1">
    <location>
        <begin position="431"/>
        <end position="455"/>
    </location>
</feature>
<dbReference type="EMBL" id="JAPDRK010000015">
    <property type="protein sequence ID" value="KAJ9605714.1"/>
    <property type="molecule type" value="Genomic_DNA"/>
</dbReference>
<organism evidence="2 3">
    <name type="scientific">Cladophialophora chaetospira</name>
    <dbReference type="NCBI Taxonomy" id="386627"/>
    <lineage>
        <taxon>Eukaryota</taxon>
        <taxon>Fungi</taxon>
        <taxon>Dikarya</taxon>
        <taxon>Ascomycota</taxon>
        <taxon>Pezizomycotina</taxon>
        <taxon>Eurotiomycetes</taxon>
        <taxon>Chaetothyriomycetidae</taxon>
        <taxon>Chaetothyriales</taxon>
        <taxon>Herpotrichiellaceae</taxon>
        <taxon>Cladophialophora</taxon>
    </lineage>
</organism>
<evidence type="ECO:0000313" key="2">
    <source>
        <dbReference type="EMBL" id="KAJ9605714.1"/>
    </source>
</evidence>
<evidence type="ECO:0000313" key="3">
    <source>
        <dbReference type="Proteomes" id="UP001172673"/>
    </source>
</evidence>
<feature type="region of interest" description="Disordered" evidence="1">
    <location>
        <begin position="1"/>
        <end position="82"/>
    </location>
</feature>
<feature type="region of interest" description="Disordered" evidence="1">
    <location>
        <begin position="102"/>
        <end position="139"/>
    </location>
</feature>
<dbReference type="Proteomes" id="UP001172673">
    <property type="component" value="Unassembled WGS sequence"/>
</dbReference>
<feature type="compositionally biased region" description="Acidic residues" evidence="1">
    <location>
        <begin position="325"/>
        <end position="334"/>
    </location>
</feature>
<accession>A0AA38X2N6</accession>
<feature type="region of interest" description="Disordered" evidence="1">
    <location>
        <begin position="313"/>
        <end position="334"/>
    </location>
</feature>
<dbReference type="AlphaFoldDB" id="A0AA38X2N6"/>
<name>A0AA38X2N6_9EURO</name>
<feature type="region of interest" description="Disordered" evidence="1">
    <location>
        <begin position="170"/>
        <end position="217"/>
    </location>
</feature>
<protein>
    <recommendedName>
        <fullName evidence="4">Flavoprotein oxygenase</fullName>
    </recommendedName>
</protein>
<feature type="compositionally biased region" description="Polar residues" evidence="1">
    <location>
        <begin position="17"/>
        <end position="26"/>
    </location>
</feature>
<sequence>MASSPLSIEVNAERSAFQRSSPLSLRQQPFPASPQAPPVTDNAQTQTHDYNFSGAVYDETSGAESEDLPAEEMQNEVDPQYTEQRVFSGCSSISSFPASISQHLAQRQEQHDAPRTPTTRDSIGRSPFGGVASFGDATTSPRSLREYVSPFRHPSSVRALQMKDEIMSETHSVLRHPRRTGSQISFYSQRSLNSAHTSPTKRSSRSHRSSPSKGGSNLKKEFPLVLLHCTLLPPKIRLQPGSIDDSLILDSLPEEYKQRWIALRNKLADVEISSRGVLIPHPREDMGMLEQRLLESLELEKPRIRHDHYFQSDDSTIDSGFESAGAEEEADPDGSCDIKCPDCGSRLHIQEVARKWEVKVFAANGLMRAGAWAAAWQEMEKVDVEINVWLPEDIRQELEDKLALLVAMPHESVEIEARNAEFEPAVFHERRVHGESGGSDPKTNTTFGEERNPFREESSIPKFAPAIRNQGVWAQFASHGRAFSRDTKNVLLGLLSLLVLFFTLSGSQQPNSEKPKSASSFQPISAAEVLTTTITSTSLEVSTTIVTAFDNDASPTSLSLPQQTDLLETTSTESPVEPPMETTVSVLQDLPLEDSNILEAPQAEVGTFQSEHS</sequence>
<evidence type="ECO:0008006" key="4">
    <source>
        <dbReference type="Google" id="ProtNLM"/>
    </source>
</evidence>
<reference evidence="2" key="1">
    <citation type="submission" date="2022-10" db="EMBL/GenBank/DDBJ databases">
        <title>Culturing micro-colonial fungi from biological soil crusts in the Mojave desert and describing Neophaeococcomyces mojavensis, and introducing the new genera and species Taxawa tesnikishii.</title>
        <authorList>
            <person name="Kurbessoian T."/>
            <person name="Stajich J.E."/>
        </authorList>
    </citation>
    <scope>NUCLEOTIDE SEQUENCE</scope>
    <source>
        <strain evidence="2">TK_41</strain>
    </source>
</reference>
<comment type="caution">
    <text evidence="2">The sequence shown here is derived from an EMBL/GenBank/DDBJ whole genome shotgun (WGS) entry which is preliminary data.</text>
</comment>
<feature type="compositionally biased region" description="Polar residues" evidence="1">
    <location>
        <begin position="180"/>
        <end position="195"/>
    </location>
</feature>
<feature type="compositionally biased region" description="Polar residues" evidence="1">
    <location>
        <begin position="41"/>
        <end position="50"/>
    </location>
</feature>
<proteinExistence type="predicted"/>
<gene>
    <name evidence="2" type="ORF">H2200_009563</name>
</gene>